<dbReference type="OrthoDB" id="1911590at2759"/>
<dbReference type="AlphaFoldDB" id="A0A8K0INJ3"/>
<dbReference type="Pfam" id="PF00226">
    <property type="entry name" value="DnaJ"/>
    <property type="match status" value="1"/>
</dbReference>
<evidence type="ECO:0000259" key="2">
    <source>
        <dbReference type="Pfam" id="PF11926"/>
    </source>
</evidence>
<dbReference type="InterPro" id="IPR001623">
    <property type="entry name" value="DnaJ_domain"/>
</dbReference>
<sequence length="488" mass="54868">MELPNCGIDRYRVLRLSPLMEAIAIEAEYQKLVSLLQPIKNDFPGTRLALNFVEDAFSVLSDPVKRAAFDSKRNGVGNNFYDMDFKVQCSDGLKSGNETAVDVARCCSDKPGSSRTKRTAYDACVGIGSVSPVAEDYADEKRKKICSEELCCITAKMRSEEGNDLHSNLEEGGHIWWQERDIIPTFMTSRTTRRLSFSPRARPCPQKRWCDAGLPVACGSFALESTKITVSPPAMFSHLLSNGKEKQSIEVHPQKGVKVACLVKVDGHKSVFQRYSKRGNESSFQIPVNKLFTFSHNVPAFRFVGGEMDGIANVMIDSGGSNVRIQNHKPKWSSKDFVTEQIWARYDGPDAMPRLYVRLNDVISPTTVRVTYLEPHPVRDEEIQWVEESLPMACGIFRAGRATADLEMSRFSHLVKCGRSSKKSFYRIYPRKGEIWAMYKNWNSNWKNSDHVGCQCRVVEILSDFSEETGINICSLVEAKGCYVRGSS</sequence>
<dbReference type="Pfam" id="PF11926">
    <property type="entry name" value="DUF3444"/>
    <property type="match status" value="2"/>
</dbReference>
<name>A0A8K0INJ3_COCNU</name>
<feature type="domain" description="J" evidence="1">
    <location>
        <begin position="10"/>
        <end position="70"/>
    </location>
</feature>
<evidence type="ECO:0008006" key="5">
    <source>
        <dbReference type="Google" id="ProtNLM"/>
    </source>
</evidence>
<dbReference type="Proteomes" id="UP000797356">
    <property type="component" value="Chromosome 11"/>
</dbReference>
<reference evidence="3" key="1">
    <citation type="journal article" date="2017" name="Gigascience">
        <title>The genome draft of coconut (Cocos nucifera).</title>
        <authorList>
            <person name="Xiao Y."/>
            <person name="Xu P."/>
            <person name="Fan H."/>
            <person name="Baudouin L."/>
            <person name="Xia W."/>
            <person name="Bocs S."/>
            <person name="Xu J."/>
            <person name="Li Q."/>
            <person name="Guo A."/>
            <person name="Zhou L."/>
            <person name="Li J."/>
            <person name="Wu Y."/>
            <person name="Ma Z."/>
            <person name="Armero A."/>
            <person name="Issali A.E."/>
            <person name="Liu N."/>
            <person name="Peng M."/>
            <person name="Yang Y."/>
        </authorList>
    </citation>
    <scope>NUCLEOTIDE SEQUENCE</scope>
    <source>
        <tissue evidence="3">Spear leaf of Hainan Tall coconut</tissue>
    </source>
</reference>
<organism evidence="3 4">
    <name type="scientific">Cocos nucifera</name>
    <name type="common">Coconut palm</name>
    <dbReference type="NCBI Taxonomy" id="13894"/>
    <lineage>
        <taxon>Eukaryota</taxon>
        <taxon>Viridiplantae</taxon>
        <taxon>Streptophyta</taxon>
        <taxon>Embryophyta</taxon>
        <taxon>Tracheophyta</taxon>
        <taxon>Spermatophyta</taxon>
        <taxon>Magnoliopsida</taxon>
        <taxon>Liliopsida</taxon>
        <taxon>Arecaceae</taxon>
        <taxon>Arecoideae</taxon>
        <taxon>Cocoseae</taxon>
        <taxon>Attaleinae</taxon>
        <taxon>Cocos</taxon>
    </lineage>
</organism>
<proteinExistence type="predicted"/>
<dbReference type="SUPFAM" id="SSF46565">
    <property type="entry name" value="Chaperone J-domain"/>
    <property type="match status" value="1"/>
</dbReference>
<dbReference type="EMBL" id="CM017882">
    <property type="protein sequence ID" value="KAG1363526.1"/>
    <property type="molecule type" value="Genomic_DNA"/>
</dbReference>
<protein>
    <recommendedName>
        <fullName evidence="5">DNAJ heat shock N-terminal domain-containing protein</fullName>
    </recommendedName>
</protein>
<dbReference type="PANTHER" id="PTHR47374:SF2">
    <property type="entry name" value="OS01G0927400 PROTEIN"/>
    <property type="match status" value="1"/>
</dbReference>
<evidence type="ECO:0000313" key="4">
    <source>
        <dbReference type="Proteomes" id="UP000797356"/>
    </source>
</evidence>
<dbReference type="Gene3D" id="1.10.287.110">
    <property type="entry name" value="DnaJ domain"/>
    <property type="match status" value="1"/>
</dbReference>
<gene>
    <name evidence="3" type="ORF">COCNU_11G003530</name>
</gene>
<comment type="caution">
    <text evidence="3">The sequence shown here is derived from an EMBL/GenBank/DDBJ whole genome shotgun (WGS) entry which is preliminary data.</text>
</comment>
<dbReference type="GO" id="GO:0005783">
    <property type="term" value="C:endoplasmic reticulum"/>
    <property type="evidence" value="ECO:0007669"/>
    <property type="project" value="UniProtKB-ARBA"/>
</dbReference>
<reference evidence="3" key="2">
    <citation type="submission" date="2019-07" db="EMBL/GenBank/DDBJ databases">
        <authorList>
            <person name="Yang Y."/>
            <person name="Bocs S."/>
            <person name="Baudouin L."/>
        </authorList>
    </citation>
    <scope>NUCLEOTIDE SEQUENCE</scope>
    <source>
        <tissue evidence="3">Spear leaf of Hainan Tall coconut</tissue>
    </source>
</reference>
<dbReference type="PANTHER" id="PTHR47374">
    <property type="entry name" value="ENDOSOME ANTIGEN-LIKE PROTEIN, PUTATIVE (DUF3444)-RELATED"/>
    <property type="match status" value="1"/>
</dbReference>
<accession>A0A8K0INJ3</accession>
<evidence type="ECO:0000259" key="1">
    <source>
        <dbReference type="Pfam" id="PF00226"/>
    </source>
</evidence>
<keyword evidence="4" id="KW-1185">Reference proteome</keyword>
<feature type="domain" description="DUF3444" evidence="2">
    <location>
        <begin position="255"/>
        <end position="305"/>
    </location>
</feature>
<dbReference type="InterPro" id="IPR024593">
    <property type="entry name" value="DUF3444"/>
</dbReference>
<evidence type="ECO:0000313" key="3">
    <source>
        <dbReference type="EMBL" id="KAG1363526.1"/>
    </source>
</evidence>
<dbReference type="InterPro" id="IPR036869">
    <property type="entry name" value="J_dom_sf"/>
</dbReference>
<feature type="domain" description="DUF3444" evidence="2">
    <location>
        <begin position="329"/>
        <end position="482"/>
    </location>
</feature>